<keyword evidence="3" id="KW-1185">Reference proteome</keyword>
<gene>
    <name evidence="2" type="ORF">ROE7235_02074</name>
</gene>
<evidence type="ECO:0000313" key="3">
    <source>
        <dbReference type="Proteomes" id="UP000272908"/>
    </source>
</evidence>
<proteinExistence type="predicted"/>
<protein>
    <recommendedName>
        <fullName evidence="4">Methionine synthase I</fullName>
    </recommendedName>
</protein>
<organism evidence="2 3">
    <name type="scientific">Roseinatronobacter ekhonensis</name>
    <dbReference type="NCBI Taxonomy" id="254356"/>
    <lineage>
        <taxon>Bacteria</taxon>
        <taxon>Pseudomonadati</taxon>
        <taxon>Pseudomonadota</taxon>
        <taxon>Alphaproteobacteria</taxon>
        <taxon>Rhodobacterales</taxon>
        <taxon>Paracoccaceae</taxon>
        <taxon>Roseinatronobacter</taxon>
    </lineage>
</organism>
<name>A0A3B0MFI7_9RHOB</name>
<dbReference type="OrthoDB" id="7355053at2"/>
<feature type="region of interest" description="Disordered" evidence="1">
    <location>
        <begin position="134"/>
        <end position="166"/>
    </location>
</feature>
<dbReference type="Proteomes" id="UP000272908">
    <property type="component" value="Unassembled WGS sequence"/>
</dbReference>
<evidence type="ECO:0000313" key="2">
    <source>
        <dbReference type="EMBL" id="SUZ32318.1"/>
    </source>
</evidence>
<dbReference type="RefSeq" id="WP_121095290.1">
    <property type="nucleotide sequence ID" value="NZ_UIHC01000018.1"/>
</dbReference>
<evidence type="ECO:0000256" key="1">
    <source>
        <dbReference type="SAM" id="MobiDB-lite"/>
    </source>
</evidence>
<dbReference type="InterPro" id="IPR021497">
    <property type="entry name" value="GTA_holin_3TM"/>
</dbReference>
<sequence>MIRSLFGALFGSAGAAGALGKGVTRVAEVFRPNATRAMELGYDAYAAAHASHLAEFQHARAGWFDSFVNGLNRLPRPMLALGTLGLFVYAMADPNGFAHRMQALATVPEPLWWLLGAVVAFYFGAREAHHARLGKFTPPPAPPASVAAQGPLPNPALSDWRAAQDP</sequence>
<dbReference type="AlphaFoldDB" id="A0A3B0MFI7"/>
<dbReference type="EMBL" id="UIHC01000018">
    <property type="protein sequence ID" value="SUZ32318.1"/>
    <property type="molecule type" value="Genomic_DNA"/>
</dbReference>
<evidence type="ECO:0008006" key="4">
    <source>
        <dbReference type="Google" id="ProtNLM"/>
    </source>
</evidence>
<reference evidence="3" key="1">
    <citation type="submission" date="2018-08" db="EMBL/GenBank/DDBJ databases">
        <authorList>
            <person name="Rodrigo-Torres L."/>
            <person name="Arahal R. D."/>
            <person name="Lucena T."/>
        </authorList>
    </citation>
    <scope>NUCLEOTIDE SEQUENCE [LARGE SCALE GENOMIC DNA]</scope>
    <source>
        <strain evidence="3">CECT 7235</strain>
    </source>
</reference>
<dbReference type="Pfam" id="PF11351">
    <property type="entry name" value="GTA_holin_3TM"/>
    <property type="match status" value="1"/>
</dbReference>
<accession>A0A3B0MFI7</accession>